<evidence type="ECO:0000256" key="1">
    <source>
        <dbReference type="SAM" id="MobiDB-lite"/>
    </source>
</evidence>
<dbReference type="AlphaFoldDB" id="A0A3P3ZPN5"/>
<protein>
    <submittedName>
        <fullName evidence="2">Uncharacterized protein</fullName>
    </submittedName>
</protein>
<accession>A0A3P3ZPN5</accession>
<gene>
    <name evidence="2" type="ORF">CARN8_4290002</name>
</gene>
<name>A0A3P3ZPN5_9ZZZZ</name>
<dbReference type="EMBL" id="UOYP01000367">
    <property type="protein sequence ID" value="VAY88883.1"/>
    <property type="molecule type" value="Genomic_DNA"/>
</dbReference>
<feature type="region of interest" description="Disordered" evidence="1">
    <location>
        <begin position="1"/>
        <end position="82"/>
    </location>
</feature>
<proteinExistence type="predicted"/>
<feature type="compositionally biased region" description="Polar residues" evidence="1">
    <location>
        <begin position="23"/>
        <end position="37"/>
    </location>
</feature>
<reference evidence="2" key="1">
    <citation type="submission" date="2018-10" db="EMBL/GenBank/DDBJ databases">
        <authorList>
            <person name="Plewniak F."/>
        </authorList>
    </citation>
    <scope>NUCLEOTIDE SEQUENCE</scope>
</reference>
<organism evidence="2">
    <name type="scientific">mine drainage metagenome</name>
    <dbReference type="NCBI Taxonomy" id="410659"/>
    <lineage>
        <taxon>unclassified sequences</taxon>
        <taxon>metagenomes</taxon>
        <taxon>ecological metagenomes</taxon>
    </lineage>
</organism>
<evidence type="ECO:0000313" key="2">
    <source>
        <dbReference type="EMBL" id="VAY88883.1"/>
    </source>
</evidence>
<sequence>MPDRHHRYLSELPPDRDSDAGACNTQTRGDTDASTRNADPGSGNADAGSDRHGNAGAGAAPRHQSLVDLRRGRASGRGQVDG</sequence>